<keyword evidence="4" id="KW-0408">Iron</keyword>
<dbReference type="InterPro" id="IPR044861">
    <property type="entry name" value="IPNS-like_FE2OG_OXY"/>
</dbReference>
<dbReference type="PANTHER" id="PTHR10209:SF714">
    <property type="entry name" value="1-AMINOCYCLOPROPANE-1-CARBOXYLATE OXIDASE HOMOLOG 11-RELATED"/>
    <property type="match status" value="1"/>
</dbReference>
<sequence length="216" mass="24822">MDPTEIIQRDKEVEQFPPKQKQCQRTVIPVIDLRDETIRRKEIVKATENAAANWDFYQIINHGIPLSVIEEMVEAARRFQKQPQEVKEEWYSLDFAHSNVNFVSNPRFKADAPGDWRNEIVEYYKGSIRIRKIVAELLSESWGLNSSGYIRNMGLLKLYDIDVKPVKGASTVNIGDMMQQLVSNDKFKSVEHGVLATQGAEPRVSVTCFLTPDEKH</sequence>
<name>A0ABM3IEQ4_ZIZJJ</name>
<evidence type="ECO:0000256" key="4">
    <source>
        <dbReference type="ARBA" id="ARBA00023004"/>
    </source>
</evidence>
<dbReference type="SUPFAM" id="SSF51197">
    <property type="entry name" value="Clavaminate synthase-like"/>
    <property type="match status" value="1"/>
</dbReference>
<dbReference type="Proteomes" id="UP001652623">
    <property type="component" value="Chromosome 8"/>
</dbReference>
<dbReference type="InterPro" id="IPR027443">
    <property type="entry name" value="IPNS-like_sf"/>
</dbReference>
<proteinExistence type="inferred from homology"/>
<evidence type="ECO:0000313" key="7">
    <source>
        <dbReference type="Proteomes" id="UP001652623"/>
    </source>
</evidence>
<organism evidence="7 8">
    <name type="scientific">Ziziphus jujuba</name>
    <name type="common">Chinese jujube</name>
    <name type="synonym">Ziziphus sativa</name>
    <dbReference type="NCBI Taxonomy" id="326968"/>
    <lineage>
        <taxon>Eukaryota</taxon>
        <taxon>Viridiplantae</taxon>
        <taxon>Streptophyta</taxon>
        <taxon>Embryophyta</taxon>
        <taxon>Tracheophyta</taxon>
        <taxon>Spermatophyta</taxon>
        <taxon>Magnoliopsida</taxon>
        <taxon>eudicotyledons</taxon>
        <taxon>Gunneridae</taxon>
        <taxon>Pentapetalae</taxon>
        <taxon>rosids</taxon>
        <taxon>fabids</taxon>
        <taxon>Rosales</taxon>
        <taxon>Rhamnaceae</taxon>
        <taxon>Paliureae</taxon>
        <taxon>Ziziphus</taxon>
    </lineage>
</organism>
<evidence type="ECO:0000259" key="5">
    <source>
        <dbReference type="Pfam" id="PF03171"/>
    </source>
</evidence>
<keyword evidence="3" id="KW-0560">Oxidoreductase</keyword>
<comment type="similarity">
    <text evidence="1">Belongs to the iron/ascorbate-dependent oxidoreductase family.</text>
</comment>
<feature type="domain" description="Isopenicillin N synthase-like Fe(2+) 2OG dioxygenase" evidence="5">
    <location>
        <begin position="161"/>
        <end position="212"/>
    </location>
</feature>
<dbReference type="InterPro" id="IPR026992">
    <property type="entry name" value="DIOX_N"/>
</dbReference>
<gene>
    <name evidence="8" type="primary">LOC107435816</name>
</gene>
<evidence type="ECO:0000256" key="2">
    <source>
        <dbReference type="ARBA" id="ARBA00022723"/>
    </source>
</evidence>
<accession>A0ABM3IEQ4</accession>
<dbReference type="Pfam" id="PF03171">
    <property type="entry name" value="2OG-FeII_Oxy"/>
    <property type="match status" value="1"/>
</dbReference>
<dbReference type="GeneID" id="107435816"/>
<dbReference type="Pfam" id="PF14226">
    <property type="entry name" value="DIOX_N"/>
    <property type="match status" value="1"/>
</dbReference>
<feature type="domain" description="Non-haem dioxygenase N-terminal" evidence="6">
    <location>
        <begin position="28"/>
        <end position="117"/>
    </location>
</feature>
<evidence type="ECO:0000256" key="1">
    <source>
        <dbReference type="ARBA" id="ARBA00008056"/>
    </source>
</evidence>
<dbReference type="RefSeq" id="XP_048326832.1">
    <property type="nucleotide sequence ID" value="XM_048470875.1"/>
</dbReference>
<dbReference type="PANTHER" id="PTHR10209">
    <property type="entry name" value="OXIDOREDUCTASE, 2OG-FE II OXYGENASE FAMILY PROTEIN"/>
    <property type="match status" value="1"/>
</dbReference>
<keyword evidence="2" id="KW-0479">Metal-binding</keyword>
<dbReference type="Gene3D" id="2.60.120.330">
    <property type="entry name" value="B-lactam Antibiotic, Isopenicillin N Synthase, Chain"/>
    <property type="match status" value="2"/>
</dbReference>
<reference evidence="8" key="1">
    <citation type="submission" date="2025-08" db="UniProtKB">
        <authorList>
            <consortium name="RefSeq"/>
        </authorList>
    </citation>
    <scope>IDENTIFICATION</scope>
    <source>
        <tissue evidence="8">Seedling</tissue>
    </source>
</reference>
<evidence type="ECO:0000259" key="6">
    <source>
        <dbReference type="Pfam" id="PF14226"/>
    </source>
</evidence>
<evidence type="ECO:0000313" key="8">
    <source>
        <dbReference type="RefSeq" id="XP_048326832.1"/>
    </source>
</evidence>
<evidence type="ECO:0000256" key="3">
    <source>
        <dbReference type="ARBA" id="ARBA00023002"/>
    </source>
</evidence>
<protein>
    <submittedName>
        <fullName evidence="8">1-aminocyclopropane-1-carboxylate oxidase homolog 1</fullName>
    </submittedName>
</protein>
<keyword evidence="7" id="KW-1185">Reference proteome</keyword>